<comment type="subcellular location">
    <subcellularLocation>
        <location evidence="1">Nucleus</location>
    </subcellularLocation>
</comment>
<dbReference type="GO" id="GO:0005634">
    <property type="term" value="C:nucleus"/>
    <property type="evidence" value="ECO:0007669"/>
    <property type="project" value="UniProtKB-SubCell"/>
</dbReference>
<dbReference type="RefSeq" id="XP_026209853.1">
    <property type="nucleotide sequence ID" value="XM_026354068.1"/>
</dbReference>
<feature type="region of interest" description="Disordered" evidence="4">
    <location>
        <begin position="321"/>
        <end position="341"/>
    </location>
</feature>
<evidence type="ECO:0000313" key="6">
    <source>
        <dbReference type="Proteomes" id="UP000265040"/>
    </source>
</evidence>
<dbReference type="InterPro" id="IPR026097">
    <property type="entry name" value="S100PBP"/>
</dbReference>
<reference evidence="5" key="2">
    <citation type="submission" date="2025-08" db="UniProtKB">
        <authorList>
            <consortium name="Ensembl"/>
        </authorList>
    </citation>
    <scope>IDENTIFICATION</scope>
</reference>
<dbReference type="Pfam" id="PF15427">
    <property type="entry name" value="S100PBPR"/>
    <property type="match status" value="1"/>
</dbReference>
<evidence type="ECO:0000256" key="1">
    <source>
        <dbReference type="ARBA" id="ARBA00004123"/>
    </source>
</evidence>
<dbReference type="GeneID" id="113158283"/>
<evidence type="ECO:0000256" key="2">
    <source>
        <dbReference type="ARBA" id="ARBA00020595"/>
    </source>
</evidence>
<evidence type="ECO:0000256" key="4">
    <source>
        <dbReference type="SAM" id="MobiDB-lite"/>
    </source>
</evidence>
<sequence length="466" mass="51735">MAQTVHNEVEQTISNTVSRLDFQSCNVATFHLKPLSVYAKMTCHQETSVHHSGKPFNQFINFKVEKGAQKRQLEISSCDDGYDTPSKKFFFDSDIDDILCLNPIGTKAPEEVSARSCQNSTSCTLLSEQVGKCGPKLQRNEVLNGQENLRECRKDELEDKGYVSMSYTKNLNEMPTTASSSQPKAGEGKVLQDKCHPQGLPEQTVLSGQKIPVTVSDICSSVCVPLLDSVNCPVESLEGDVEDILNIGPPIFESSLCCTDTVTVHTGSEQSRLLSEVLQEGSIGPIHEHHTTEEVTVDTSYESTLPLQVQVKSVVVVVPRQNTKNNNPGSPHLSELDSAAMSKPDENKCKVCPRSQRPAIFNGEMDWEHEKERYIHLVKKHMNDSPVAAHDVMTELVSLMSHVADQAPGSGTPWQHPSDLTRRNHQKRFGSSLMPKMSLKEWQAKNGITLKRFAKVPKVFQRSQLP</sequence>
<dbReference type="GeneTree" id="ENSGT00730000113981"/>
<dbReference type="PANTHER" id="PTHR14455">
    <property type="entry name" value="ASKOPOS"/>
    <property type="match status" value="1"/>
</dbReference>
<dbReference type="AlphaFoldDB" id="A0A7N6BN29"/>
<protein>
    <recommendedName>
        <fullName evidence="2">S100P-binding protein</fullName>
    </recommendedName>
</protein>
<reference evidence="5" key="3">
    <citation type="submission" date="2025-09" db="UniProtKB">
        <authorList>
            <consortium name="Ensembl"/>
        </authorList>
    </citation>
    <scope>IDENTIFICATION</scope>
</reference>
<dbReference type="Ensembl" id="ENSATET00000071991.2">
    <property type="protein sequence ID" value="ENSATEP00000066278.1"/>
    <property type="gene ID" value="ENSATEG00000026518.2"/>
</dbReference>
<evidence type="ECO:0000313" key="5">
    <source>
        <dbReference type="Ensembl" id="ENSATEP00000066278.1"/>
    </source>
</evidence>
<dbReference type="Proteomes" id="UP000265040">
    <property type="component" value="Chromosome 12"/>
</dbReference>
<reference evidence="5" key="1">
    <citation type="submission" date="2021-04" db="EMBL/GenBank/DDBJ databases">
        <authorList>
            <consortium name="Wellcome Sanger Institute Data Sharing"/>
        </authorList>
    </citation>
    <scope>NUCLEOTIDE SEQUENCE [LARGE SCALE GENOMIC DNA]</scope>
</reference>
<organism evidence="5 6">
    <name type="scientific">Anabas testudineus</name>
    <name type="common">Climbing perch</name>
    <name type="synonym">Anthias testudineus</name>
    <dbReference type="NCBI Taxonomy" id="64144"/>
    <lineage>
        <taxon>Eukaryota</taxon>
        <taxon>Metazoa</taxon>
        <taxon>Chordata</taxon>
        <taxon>Craniata</taxon>
        <taxon>Vertebrata</taxon>
        <taxon>Euteleostomi</taxon>
        <taxon>Actinopterygii</taxon>
        <taxon>Neopterygii</taxon>
        <taxon>Teleostei</taxon>
        <taxon>Neoteleostei</taxon>
        <taxon>Acanthomorphata</taxon>
        <taxon>Anabantaria</taxon>
        <taxon>Anabantiformes</taxon>
        <taxon>Anabantoidei</taxon>
        <taxon>Anabantidae</taxon>
        <taxon>Anabas</taxon>
    </lineage>
</organism>
<evidence type="ECO:0000256" key="3">
    <source>
        <dbReference type="ARBA" id="ARBA00023242"/>
    </source>
</evidence>
<dbReference type="GO" id="GO:0048306">
    <property type="term" value="F:calcium-dependent protein binding"/>
    <property type="evidence" value="ECO:0007669"/>
    <property type="project" value="InterPro"/>
</dbReference>
<dbReference type="InParanoid" id="A0A7N6BN29"/>
<dbReference type="PANTHER" id="PTHR14455:SF0">
    <property type="entry name" value="S100P-BINDING PROTEIN"/>
    <property type="match status" value="1"/>
</dbReference>
<name>A0A7N6BN29_ANATE</name>
<proteinExistence type="predicted"/>
<keyword evidence="6" id="KW-1185">Reference proteome</keyword>
<dbReference type="OrthoDB" id="8945510at2759"/>
<keyword evidence="3" id="KW-0539">Nucleus</keyword>
<accession>A0A7N6BN29</accession>